<dbReference type="PROSITE" id="PS52050">
    <property type="entry name" value="WYL"/>
    <property type="match status" value="1"/>
</dbReference>
<dbReference type="InterPro" id="IPR001034">
    <property type="entry name" value="DeoR_HTH"/>
</dbReference>
<proteinExistence type="predicted"/>
<keyword evidence="1" id="KW-0805">Transcription regulation</keyword>
<dbReference type="InterPro" id="IPR051534">
    <property type="entry name" value="CBASS_pafABC_assoc_protein"/>
</dbReference>
<organism evidence="4 5">
    <name type="scientific">Mobilicoccus caccae</name>
    <dbReference type="NCBI Taxonomy" id="1859295"/>
    <lineage>
        <taxon>Bacteria</taxon>
        <taxon>Bacillati</taxon>
        <taxon>Actinomycetota</taxon>
        <taxon>Actinomycetes</taxon>
        <taxon>Micrococcales</taxon>
        <taxon>Dermatophilaceae</taxon>
        <taxon>Mobilicoccus</taxon>
    </lineage>
</organism>
<dbReference type="SUPFAM" id="SSF46785">
    <property type="entry name" value="Winged helix' DNA-binding domain"/>
    <property type="match status" value="1"/>
</dbReference>
<evidence type="ECO:0000256" key="2">
    <source>
        <dbReference type="ARBA" id="ARBA00023163"/>
    </source>
</evidence>
<dbReference type="PROSITE" id="PS51000">
    <property type="entry name" value="HTH_DEOR_2"/>
    <property type="match status" value="1"/>
</dbReference>
<keyword evidence="2" id="KW-0804">Transcription</keyword>
<dbReference type="PANTHER" id="PTHR34580">
    <property type="match status" value="1"/>
</dbReference>
<dbReference type="EMBL" id="BSUO01000001">
    <property type="protein sequence ID" value="GMA41452.1"/>
    <property type="molecule type" value="Genomic_DNA"/>
</dbReference>
<protein>
    <submittedName>
        <fullName evidence="4">Transcriptional regulator</fullName>
    </submittedName>
</protein>
<sequence>MRADRLLDLVALLRRHERITAADLAERLGVSRRTILRDIDALSLSGVPVFAEHGRGGGFSILPGYRPETAGLTAAESAALFLPGGQIAADAIGRGAEFRSARRKFEAVLDDDAARGVGDVASWLLVVPEGWGTAADTPAAVPHLAAAAARREVIDIAYRARGQGERLRRVRPVGVVLAARTWHLVAEKDDTGEQRTYRADRVGSVRPTGQHFTPATPLAQAWERARESYSTASGVTVRLVTDEACLPTVRYVVSLAGRVCHVSELGDGTLAVTGVVERLPLAAAIFAGLAHLAEITDPPELRDAVAEISRRNLARYAPDAH</sequence>
<comment type="caution">
    <text evidence="4">The sequence shown here is derived from an EMBL/GenBank/DDBJ whole genome shotgun (WGS) entry which is preliminary data.</text>
</comment>
<dbReference type="Pfam" id="PF25583">
    <property type="entry name" value="WCX"/>
    <property type="match status" value="1"/>
</dbReference>
<dbReference type="PANTHER" id="PTHR34580:SF1">
    <property type="entry name" value="PROTEIN PAFC"/>
    <property type="match status" value="1"/>
</dbReference>
<feature type="domain" description="HTH deoR-type" evidence="3">
    <location>
        <begin position="2"/>
        <end position="60"/>
    </location>
</feature>
<dbReference type="InterPro" id="IPR036390">
    <property type="entry name" value="WH_DNA-bd_sf"/>
</dbReference>
<keyword evidence="5" id="KW-1185">Reference proteome</keyword>
<reference evidence="5" key="1">
    <citation type="journal article" date="2019" name="Int. J. Syst. Evol. Microbiol.">
        <title>The Global Catalogue of Microorganisms (GCM) 10K type strain sequencing project: providing services to taxonomists for standard genome sequencing and annotation.</title>
        <authorList>
            <consortium name="The Broad Institute Genomics Platform"/>
            <consortium name="The Broad Institute Genome Sequencing Center for Infectious Disease"/>
            <person name="Wu L."/>
            <person name="Ma J."/>
        </authorList>
    </citation>
    <scope>NUCLEOTIDE SEQUENCE [LARGE SCALE GENOMIC DNA]</scope>
    <source>
        <strain evidence="5">NBRC 113072</strain>
    </source>
</reference>
<dbReference type="Gene3D" id="1.10.10.10">
    <property type="entry name" value="Winged helix-like DNA-binding domain superfamily/Winged helix DNA-binding domain"/>
    <property type="match status" value="1"/>
</dbReference>
<dbReference type="Proteomes" id="UP001157126">
    <property type="component" value="Unassembled WGS sequence"/>
</dbReference>
<dbReference type="InterPro" id="IPR057727">
    <property type="entry name" value="WCX_dom"/>
</dbReference>
<dbReference type="Pfam" id="PF13280">
    <property type="entry name" value="WYL"/>
    <property type="match status" value="1"/>
</dbReference>
<dbReference type="InterPro" id="IPR026881">
    <property type="entry name" value="WYL_dom"/>
</dbReference>
<gene>
    <name evidence="4" type="ORF">GCM10025883_34970</name>
</gene>
<accession>A0ABQ6IXI5</accession>
<dbReference type="PIRSF" id="PIRSF016838">
    <property type="entry name" value="PafC"/>
    <property type="match status" value="1"/>
</dbReference>
<dbReference type="InterPro" id="IPR028349">
    <property type="entry name" value="PafC-like"/>
</dbReference>
<evidence type="ECO:0000256" key="1">
    <source>
        <dbReference type="ARBA" id="ARBA00023015"/>
    </source>
</evidence>
<dbReference type="RefSeq" id="WP_284304998.1">
    <property type="nucleotide sequence ID" value="NZ_BSUO01000001.1"/>
</dbReference>
<evidence type="ECO:0000313" key="4">
    <source>
        <dbReference type="EMBL" id="GMA41452.1"/>
    </source>
</evidence>
<evidence type="ECO:0000313" key="5">
    <source>
        <dbReference type="Proteomes" id="UP001157126"/>
    </source>
</evidence>
<evidence type="ECO:0000259" key="3">
    <source>
        <dbReference type="PROSITE" id="PS51000"/>
    </source>
</evidence>
<name>A0ABQ6IXI5_9MICO</name>
<dbReference type="InterPro" id="IPR013196">
    <property type="entry name" value="HTH_11"/>
</dbReference>
<dbReference type="InterPro" id="IPR036388">
    <property type="entry name" value="WH-like_DNA-bd_sf"/>
</dbReference>
<dbReference type="Pfam" id="PF08279">
    <property type="entry name" value="HTH_11"/>
    <property type="match status" value="1"/>
</dbReference>